<dbReference type="PANTHER" id="PTHR43649">
    <property type="entry name" value="ARABINOSE-BINDING PROTEIN-RELATED"/>
    <property type="match status" value="1"/>
</dbReference>
<organism evidence="2 3">
    <name type="scientific">Candidatus Avipropionibacterium avicola</name>
    <dbReference type="NCBI Taxonomy" id="2840701"/>
    <lineage>
        <taxon>Bacteria</taxon>
        <taxon>Bacillati</taxon>
        <taxon>Actinomycetota</taxon>
        <taxon>Actinomycetes</taxon>
        <taxon>Propionibacteriales</taxon>
        <taxon>Propionibacteriaceae</taxon>
        <taxon>Propionibacteriaceae incertae sedis</taxon>
        <taxon>Candidatus Avipropionibacterium</taxon>
    </lineage>
</organism>
<evidence type="ECO:0000256" key="1">
    <source>
        <dbReference type="ARBA" id="ARBA00008520"/>
    </source>
</evidence>
<evidence type="ECO:0000313" key="2">
    <source>
        <dbReference type="EMBL" id="HIT74227.1"/>
    </source>
</evidence>
<accession>A0A9D1GVZ8</accession>
<dbReference type="EMBL" id="DVLP01000042">
    <property type="protein sequence ID" value="HIT74227.1"/>
    <property type="molecule type" value="Genomic_DNA"/>
</dbReference>
<dbReference type="InterPro" id="IPR050490">
    <property type="entry name" value="Bact_solute-bd_prot1"/>
</dbReference>
<evidence type="ECO:0008006" key="4">
    <source>
        <dbReference type="Google" id="ProtNLM"/>
    </source>
</evidence>
<protein>
    <recommendedName>
        <fullName evidence="4">Extracellular solute-binding protein</fullName>
    </recommendedName>
</protein>
<comment type="similarity">
    <text evidence="1">Belongs to the bacterial solute-binding protein 1 family.</text>
</comment>
<name>A0A9D1GVZ8_9ACTN</name>
<sequence>GAELSINALDSTQYTQKFQTATAGDQLAEITQIVQVPQLPKLLEKMFTDLTPYLSGDNIAKYPNLAATPSQAWDMCIVNGRIWGVTNPRIVAGTVPMTRGDILADKGIDLMPELNSGEDFLDLCREVTDRDAGIFAIGQIPQDWTLPMILESLGGPNGWLVSDGTWTSKYETPEYERALEIVTQMYGEGLFHPNTYSDLSSTAVWFDGGATTIFAQNFSSWQTRSGTDAKPYDYPCGAVVMPQWEGGGPAAKHLGVPGYGDPVGLRLTDDENRIDELLRVADYFASPFGTEEYLKVAYGVADRHYTLKDGQVQAVADAPNETVPGPNYFGSMSASNLYSATGGDNTRQLFDYCEQLIPEGVRDPSIGKFSDTQASKGSAADKKLNDIQGDIIQGRAKLSEWPDAVKQWKAAAGDKIAEEYASQE</sequence>
<dbReference type="SUPFAM" id="SSF53850">
    <property type="entry name" value="Periplasmic binding protein-like II"/>
    <property type="match status" value="1"/>
</dbReference>
<comment type="caution">
    <text evidence="2">The sequence shown here is derived from an EMBL/GenBank/DDBJ whole genome shotgun (WGS) entry which is preliminary data.</text>
</comment>
<dbReference type="Gene3D" id="3.40.190.10">
    <property type="entry name" value="Periplasmic binding protein-like II"/>
    <property type="match status" value="1"/>
</dbReference>
<evidence type="ECO:0000313" key="3">
    <source>
        <dbReference type="Proteomes" id="UP000886842"/>
    </source>
</evidence>
<reference evidence="2" key="2">
    <citation type="journal article" date="2021" name="PeerJ">
        <title>Extensive microbial diversity within the chicken gut microbiome revealed by metagenomics and culture.</title>
        <authorList>
            <person name="Gilroy R."/>
            <person name="Ravi A."/>
            <person name="Getino M."/>
            <person name="Pursley I."/>
            <person name="Horton D.L."/>
            <person name="Alikhan N.F."/>
            <person name="Baker D."/>
            <person name="Gharbi K."/>
            <person name="Hall N."/>
            <person name="Watson M."/>
            <person name="Adriaenssens E.M."/>
            <person name="Foster-Nyarko E."/>
            <person name="Jarju S."/>
            <person name="Secka A."/>
            <person name="Antonio M."/>
            <person name="Oren A."/>
            <person name="Chaudhuri R.R."/>
            <person name="La Ragione R."/>
            <person name="Hildebrand F."/>
            <person name="Pallen M.J."/>
        </authorList>
    </citation>
    <scope>NUCLEOTIDE SEQUENCE</scope>
    <source>
        <strain evidence="2">ChiGjej1B1-24693</strain>
    </source>
</reference>
<proteinExistence type="inferred from homology"/>
<dbReference type="Proteomes" id="UP000886842">
    <property type="component" value="Unassembled WGS sequence"/>
</dbReference>
<dbReference type="PANTHER" id="PTHR43649:SF31">
    <property type="entry name" value="SN-GLYCEROL-3-PHOSPHATE-BINDING PERIPLASMIC PROTEIN UGPB"/>
    <property type="match status" value="1"/>
</dbReference>
<gene>
    <name evidence="2" type="ORF">IAA98_01405</name>
</gene>
<dbReference type="AlphaFoldDB" id="A0A9D1GVZ8"/>
<feature type="non-terminal residue" evidence="2">
    <location>
        <position position="1"/>
    </location>
</feature>
<reference evidence="2" key="1">
    <citation type="submission" date="2020-10" db="EMBL/GenBank/DDBJ databases">
        <authorList>
            <person name="Gilroy R."/>
        </authorList>
    </citation>
    <scope>NUCLEOTIDE SEQUENCE</scope>
    <source>
        <strain evidence="2">ChiGjej1B1-24693</strain>
    </source>
</reference>